<accession>A0AAE3QUU1</accession>
<evidence type="ECO:0000313" key="2">
    <source>
        <dbReference type="Proteomes" id="UP001241110"/>
    </source>
</evidence>
<comment type="caution">
    <text evidence="1">The sequence shown here is derived from an EMBL/GenBank/DDBJ whole genome shotgun (WGS) entry which is preliminary data.</text>
</comment>
<dbReference type="EMBL" id="JASJOS010000009">
    <property type="protein sequence ID" value="MDJ1482963.1"/>
    <property type="molecule type" value="Genomic_DNA"/>
</dbReference>
<protein>
    <submittedName>
        <fullName evidence="1">Polymorphic toxin-type HINT domain-containing protein</fullName>
    </submittedName>
</protein>
<dbReference type="Pfam" id="PF07591">
    <property type="entry name" value="PT-HINT"/>
    <property type="match status" value="1"/>
</dbReference>
<name>A0AAE3QUU1_9BACT</name>
<dbReference type="SUPFAM" id="SSF51294">
    <property type="entry name" value="Hedgehog/intein (Hint) domain"/>
    <property type="match status" value="1"/>
</dbReference>
<sequence>MVLRIKEILILFVGFWISALANPCLAFTLPADSLYKEELRQFEDFLRHTHEQEKKGIYGKGQYIFSAGKSDSKVPLLSDNPINTGKWFFSEQAGKEVEEQLEAFHKKQDKVKVFVCTGRYYLPEMYMPDEVEVDMKALADLNKQKDNPKLIEKTFRSLQFAHLQLLEREYPGEKKIVLFGIELIRTAITITPDGNGPAKPSASIYGESEIVVDRAFKSAWQVKKPKVDLWQYFNGDRSEWLRSSIADILAGSELYLSGFGDYGVIAKQWINFSVSTKSSLSFLGKLMERLGSENPAQNLMKNTGKLVYDFAKVLDSDEQDLNKLLAENTQLPVRVITTDWRTSQADKKAIDDYITSLPNSVWVFWIDFTKESTIEARYLVLNNGLQVDYATKNQLGKLLINTIWERDMGSYAKDMYRFYFVQSVNMWADLISHAKIPEKYYNPKHEQYTDILYVVFQFTGVSVVTFSTPLEKLLVSAGVTDIDFSQFKFAVVCGFYNGFINLLESLPRTAASFADFIIDWPEKEEIKAFFDGITKLMAKCVGDNKDIVHLIYMATDQLNPVARGLVQLEGFALIQGKCIVEAFWKMFVTCDGVDCNAYQIGAKIGSFAFDVVTFVVPILAATKGTKIAVFLNFLDELDVFSQLLRASGLALRVASSGIRGAYVFGKGFMRISWSDAKKYFQLLNSEGQVLNELSSLRHSVVTDKAGKSYTVIENVPTDDNSTRPTRIQTLLTDADGTVQTDADGYGIARLDNGNEALVDISGKSLRLVTNLSSVFGLLKDTYSNSKKWLQGLGNKLHVYSSGADYTLSYVDNTHIEKDFATITSKGDLVAKRMNDNPTETVEVIADGRILPPNSQEPIDGFGLTRDRNGNLGCSGGFCFVASTPVWVSESGQTRPIGDLQVGEKVLAQRVSSGETGLQKIVSISRNQVSRLVRILVGKDTIWSTVTHPFVGADGKTISAGNLRKGIWLRKAVASVMLASSSVFVPEAQAVAVDSVAIVDTSATVYNLKVEQFDAYLVGQQGMVVLMACDIQRVFKNLNPKLAEKLKDLKDFDQLLANSEVVKAIEGLDTKRDLFLENLLSQNPNVKPVSNLLTHHVSEIDPQMIDVWKLLDENNNTHKKMDFEFLKDNRGKTKTEILEAVKKENDKEISLVVKAGSTTNLAKSLDVLETTEPTMSQALRDAFEKGDRTIFKDEVVNKLKMLLDKDYIGTKTMVSQVRAVMIKDFNEKMGEVLSFDELMKITEKVENGGIGLVSQQGSRGSMFESWFEKNFTEKLGLQGKYSGTFDGDQFVIDCHYFRVVNNSNYIIGVELKHIDGLLSGEPFIQLERYAKMIKDRLNTRIVRIEYVFSKFDVANSNKAIIKQVFDDVQLPNAKGTLYEIYYIKNGESVKIN</sequence>
<dbReference type="RefSeq" id="WP_313982396.1">
    <property type="nucleotide sequence ID" value="NZ_JASJOS010000009.1"/>
</dbReference>
<organism evidence="1 2">
    <name type="scientific">Xanthocytophaga flava</name>
    <dbReference type="NCBI Taxonomy" id="3048013"/>
    <lineage>
        <taxon>Bacteria</taxon>
        <taxon>Pseudomonadati</taxon>
        <taxon>Bacteroidota</taxon>
        <taxon>Cytophagia</taxon>
        <taxon>Cytophagales</taxon>
        <taxon>Rhodocytophagaceae</taxon>
        <taxon>Xanthocytophaga</taxon>
    </lineage>
</organism>
<reference evidence="1" key="1">
    <citation type="submission" date="2023-05" db="EMBL/GenBank/DDBJ databases">
        <authorList>
            <person name="Zhang X."/>
        </authorList>
    </citation>
    <scope>NUCLEOTIDE SEQUENCE</scope>
    <source>
        <strain evidence="1">YF14B1</strain>
    </source>
</reference>
<proteinExistence type="predicted"/>
<dbReference type="InterPro" id="IPR036844">
    <property type="entry name" value="Hint_dom_sf"/>
</dbReference>
<dbReference type="Gene3D" id="2.170.16.10">
    <property type="entry name" value="Hedgehog/Intein (Hint) domain"/>
    <property type="match status" value="1"/>
</dbReference>
<gene>
    <name evidence="1" type="ORF">QNI16_20845</name>
</gene>
<dbReference type="Proteomes" id="UP001241110">
    <property type="component" value="Unassembled WGS sequence"/>
</dbReference>
<evidence type="ECO:0000313" key="1">
    <source>
        <dbReference type="EMBL" id="MDJ1482963.1"/>
    </source>
</evidence>